<feature type="domain" description="PTS EIIA type-2" evidence="11">
    <location>
        <begin position="537"/>
        <end position="678"/>
    </location>
</feature>
<dbReference type="Proteomes" id="UP000199017">
    <property type="component" value="Unassembled WGS sequence"/>
</dbReference>
<evidence type="ECO:0000313" key="15">
    <source>
        <dbReference type="Proteomes" id="UP000199017"/>
    </source>
</evidence>
<evidence type="ECO:0000256" key="1">
    <source>
        <dbReference type="ARBA" id="ARBA00004496"/>
    </source>
</evidence>
<dbReference type="GO" id="GO:0006355">
    <property type="term" value="P:regulation of DNA-templated transcription"/>
    <property type="evidence" value="ECO:0007669"/>
    <property type="project" value="InterPro"/>
</dbReference>
<dbReference type="PROSITE" id="PS51094">
    <property type="entry name" value="PTS_EIIA_TYPE_2"/>
    <property type="match status" value="1"/>
</dbReference>
<dbReference type="CDD" id="cd05568">
    <property type="entry name" value="PTS_IIB_bgl_like"/>
    <property type="match status" value="1"/>
</dbReference>
<gene>
    <name evidence="14" type="ORF">SAMN05216352_11519</name>
</gene>
<dbReference type="PROSITE" id="PS51372">
    <property type="entry name" value="PRD_2"/>
    <property type="match status" value="2"/>
</dbReference>
<dbReference type="InterPro" id="IPR002178">
    <property type="entry name" value="PTS_EIIA_type-2_dom"/>
</dbReference>
<evidence type="ECO:0000313" key="14">
    <source>
        <dbReference type="EMBL" id="SDI93109.1"/>
    </source>
</evidence>
<dbReference type="InterPro" id="IPR011608">
    <property type="entry name" value="PRD"/>
</dbReference>
<dbReference type="Pfam" id="PF00359">
    <property type="entry name" value="PTS_EIIA_2"/>
    <property type="match status" value="1"/>
</dbReference>
<dbReference type="InterPro" id="IPR013011">
    <property type="entry name" value="PTS_EIIB_2"/>
</dbReference>
<dbReference type="Pfam" id="PF00874">
    <property type="entry name" value="PRD"/>
    <property type="match status" value="1"/>
</dbReference>
<dbReference type="Gene3D" id="1.10.10.10">
    <property type="entry name" value="Winged helix-like DNA-binding domain superfamily/Winged helix DNA-binding domain"/>
    <property type="match status" value="1"/>
</dbReference>
<dbReference type="STRING" id="930129.SAMN05216352_11519"/>
<keyword evidence="7" id="KW-0418">Kinase</keyword>
<dbReference type="RefSeq" id="WP_091587403.1">
    <property type="nucleotide sequence ID" value="NZ_FNDU01000015.1"/>
</dbReference>
<dbReference type="InterPro" id="IPR036388">
    <property type="entry name" value="WH-like_DNA-bd_sf"/>
</dbReference>
<name>A0A1G8PKL9_9BACI</name>
<feature type="domain" description="PRD" evidence="13">
    <location>
        <begin position="183"/>
        <end position="283"/>
    </location>
</feature>
<protein>
    <recommendedName>
        <fullName evidence="9">Ascorbate-specific PTS system EIIA component</fullName>
    </recommendedName>
    <alternativeName>
        <fullName evidence="10">Ascorbate-specific phosphotransferase enzyme IIA component</fullName>
    </alternativeName>
</protein>
<evidence type="ECO:0000256" key="10">
    <source>
        <dbReference type="ARBA" id="ARBA00042072"/>
    </source>
</evidence>
<keyword evidence="15" id="KW-1185">Reference proteome</keyword>
<dbReference type="InterPro" id="IPR051351">
    <property type="entry name" value="Ascorbate-PTS_EIIA_comp"/>
</dbReference>
<dbReference type="GO" id="GO:0016301">
    <property type="term" value="F:kinase activity"/>
    <property type="evidence" value="ECO:0007669"/>
    <property type="project" value="UniProtKB-KW"/>
</dbReference>
<comment type="subcellular location">
    <subcellularLocation>
        <location evidence="1">Cytoplasm</location>
    </subcellularLocation>
</comment>
<dbReference type="GO" id="GO:0008982">
    <property type="term" value="F:protein-N(PI)-phosphohistidine-sugar phosphotransferase activity"/>
    <property type="evidence" value="ECO:0007669"/>
    <property type="project" value="InterPro"/>
</dbReference>
<keyword evidence="6" id="KW-0598">Phosphotransferase system</keyword>
<dbReference type="GO" id="GO:0009401">
    <property type="term" value="P:phosphoenolpyruvate-dependent sugar phosphotransferase system"/>
    <property type="evidence" value="ECO:0007669"/>
    <property type="project" value="UniProtKB-KW"/>
</dbReference>
<feature type="domain" description="PRD" evidence="13">
    <location>
        <begin position="286"/>
        <end position="393"/>
    </location>
</feature>
<evidence type="ECO:0000256" key="4">
    <source>
        <dbReference type="ARBA" id="ARBA00022553"/>
    </source>
</evidence>
<dbReference type="SUPFAM" id="SSF55804">
    <property type="entry name" value="Phoshotransferase/anion transport protein"/>
    <property type="match status" value="1"/>
</dbReference>
<evidence type="ECO:0000256" key="6">
    <source>
        <dbReference type="ARBA" id="ARBA00022683"/>
    </source>
</evidence>
<accession>A0A1G8PKL9</accession>
<dbReference type="Pfam" id="PF08279">
    <property type="entry name" value="HTH_11"/>
    <property type="match status" value="1"/>
</dbReference>
<dbReference type="EMBL" id="FNDU01000015">
    <property type="protein sequence ID" value="SDI93109.1"/>
    <property type="molecule type" value="Genomic_DNA"/>
</dbReference>
<proteinExistence type="predicted"/>
<comment type="function">
    <text evidence="8">The phosphoenolpyruvate-dependent sugar phosphotransferase system (sugar PTS), a major carbohydrate active transport system, catalyzes the phosphorylation of incoming sugar substrates concomitantly with their translocation across the cell membrane. The enzyme II UlaABC PTS system is involved in ascorbate transport.</text>
</comment>
<evidence type="ECO:0000256" key="3">
    <source>
        <dbReference type="ARBA" id="ARBA00022490"/>
    </source>
</evidence>
<dbReference type="InterPro" id="IPR016152">
    <property type="entry name" value="PTrfase/Anion_transptr"/>
</dbReference>
<evidence type="ECO:0000259" key="13">
    <source>
        <dbReference type="PROSITE" id="PS51372"/>
    </source>
</evidence>
<feature type="domain" description="PTS EIIB type-2" evidence="12">
    <location>
        <begin position="398"/>
        <end position="484"/>
    </location>
</feature>
<dbReference type="PROSITE" id="PS51099">
    <property type="entry name" value="PTS_EIIB_TYPE_2"/>
    <property type="match status" value="1"/>
</dbReference>
<evidence type="ECO:0000256" key="5">
    <source>
        <dbReference type="ARBA" id="ARBA00022679"/>
    </source>
</evidence>
<dbReference type="Gene3D" id="3.40.930.10">
    <property type="entry name" value="Mannitol-specific EII, Chain A"/>
    <property type="match status" value="1"/>
</dbReference>
<dbReference type="InterPro" id="IPR036634">
    <property type="entry name" value="PRD_sf"/>
</dbReference>
<evidence type="ECO:0000256" key="2">
    <source>
        <dbReference type="ARBA" id="ARBA00022448"/>
    </source>
</evidence>
<evidence type="ECO:0000256" key="8">
    <source>
        <dbReference type="ARBA" id="ARBA00037387"/>
    </source>
</evidence>
<evidence type="ECO:0000259" key="12">
    <source>
        <dbReference type="PROSITE" id="PS51099"/>
    </source>
</evidence>
<evidence type="ECO:0000256" key="7">
    <source>
        <dbReference type="ARBA" id="ARBA00022777"/>
    </source>
</evidence>
<reference evidence="14 15" key="1">
    <citation type="submission" date="2016-10" db="EMBL/GenBank/DDBJ databases">
        <authorList>
            <person name="de Groot N.N."/>
        </authorList>
    </citation>
    <scope>NUCLEOTIDE SEQUENCE [LARGE SCALE GENOMIC DNA]</scope>
    <source>
        <strain evidence="15">P4B,CCM 7963,CECT 7998,DSM 25260,IBRC-M 10614,KCTC 13821</strain>
    </source>
</reference>
<dbReference type="PANTHER" id="PTHR36203">
    <property type="entry name" value="ASCORBATE-SPECIFIC PTS SYSTEM EIIA COMPONENT"/>
    <property type="match status" value="1"/>
</dbReference>
<dbReference type="AlphaFoldDB" id="A0A1G8PKL9"/>
<keyword evidence="4" id="KW-0597">Phosphoprotein</keyword>
<sequence>MEQMMKNTMQQLLSSSTLFLSDLEDQLNSSKGQIEKIIQLINKELKQHNFHLLAIQPEEQIVIPTNTRKGLCEILRDATYFSIDDLTPELRVQLMLITLLVEKESLSLQDLAERTEVSKNTVLLDMKLMKRKLEDKSIEVNYSRKHGYFISGSEYQLRNLLVTELKQLFQYEFAKTLLKKKQLIEPNEVFLLRQRLLRAEQRLEISFSDEQLEVLPVTLHLLIKRMQAFQQEWVPETEDYGVFHTDEYEAFQQMFWDQSGLTEKDRLYLTLQVLSSNMLEAAIHLSHSEALKTSIDRFIDQIELNLVTSLVRKEELKEKLWLHIKPAVYRVKLGLHVQNPLTQIFQEEHASICSIVNGAAGALEDYIGKSLPEEEKVYIAMLVQAWIYQTNEQGEKIFKAMVVCRNGTSVSKLLLETLKLMFPHIEFLGAFSERTFNQKEKVDFIFTTIPLHTSQKTFIVNPILDQKERAHLRKNVRKYIERDNEKKARELLHSLKDHIEMEKQDVIHEKIVDFFDRSYSDNKNNQKTEEKERQPFFTFEKQHIHIIEERVTWKEAVCYSLNHMKERQAIESRYMDRVLELFSEESDRMMLGPHVYLPHAKPSDGVRKEDFDILVFRYPVEMPDGGMAKALVTLSPIDFQHHVPTLLSLNELFMDDTKSQRFYEAKHALEIAETLQQHVEEDHHAI</sequence>
<keyword evidence="5" id="KW-0808">Transferase</keyword>
<evidence type="ECO:0000256" key="9">
    <source>
        <dbReference type="ARBA" id="ARBA00041175"/>
    </source>
</evidence>
<keyword evidence="3" id="KW-0963">Cytoplasm</keyword>
<dbReference type="PANTHER" id="PTHR36203:SF1">
    <property type="entry name" value="ASCORBATE-SPECIFIC PTS SYSTEM EIIA COMPONENT"/>
    <property type="match status" value="1"/>
</dbReference>
<keyword evidence="2" id="KW-0813">Transport</keyword>
<dbReference type="Gene3D" id="1.10.1790.10">
    <property type="entry name" value="PRD domain"/>
    <property type="match status" value="1"/>
</dbReference>
<dbReference type="InterPro" id="IPR013196">
    <property type="entry name" value="HTH_11"/>
</dbReference>
<dbReference type="GO" id="GO:0005737">
    <property type="term" value="C:cytoplasm"/>
    <property type="evidence" value="ECO:0007669"/>
    <property type="project" value="UniProtKB-SubCell"/>
</dbReference>
<organism evidence="14 15">
    <name type="scientific">Alteribacillus bidgolensis</name>
    <dbReference type="NCBI Taxonomy" id="930129"/>
    <lineage>
        <taxon>Bacteria</taxon>
        <taxon>Bacillati</taxon>
        <taxon>Bacillota</taxon>
        <taxon>Bacilli</taxon>
        <taxon>Bacillales</taxon>
        <taxon>Bacillaceae</taxon>
        <taxon>Alteribacillus</taxon>
    </lineage>
</organism>
<dbReference type="SUPFAM" id="SSF63520">
    <property type="entry name" value="PTS-regulatory domain, PRD"/>
    <property type="match status" value="1"/>
</dbReference>
<dbReference type="OrthoDB" id="369398at2"/>
<evidence type="ECO:0000259" key="11">
    <source>
        <dbReference type="PROSITE" id="PS51094"/>
    </source>
</evidence>